<keyword evidence="2" id="KW-0507">mRNA processing</keyword>
<dbReference type="InterPro" id="IPR035979">
    <property type="entry name" value="RBD_domain_sf"/>
</dbReference>
<dbReference type="InterPro" id="IPR011990">
    <property type="entry name" value="TPR-like_helical_dom_sf"/>
</dbReference>
<evidence type="ECO:0000256" key="3">
    <source>
        <dbReference type="ARBA" id="ARBA00022737"/>
    </source>
</evidence>
<feature type="domain" description="RRM" evidence="11">
    <location>
        <begin position="678"/>
        <end position="756"/>
    </location>
</feature>
<feature type="region of interest" description="Disordered" evidence="10">
    <location>
        <begin position="560"/>
        <end position="606"/>
    </location>
</feature>
<feature type="domain" description="RRM" evidence="11">
    <location>
        <begin position="604"/>
        <end position="677"/>
    </location>
</feature>
<dbReference type="SUPFAM" id="SSF54928">
    <property type="entry name" value="RNA-binding domain, RBD"/>
    <property type="match status" value="3"/>
</dbReference>
<evidence type="ECO:0000256" key="4">
    <source>
        <dbReference type="ARBA" id="ARBA00022884"/>
    </source>
</evidence>
<dbReference type="SMART" id="SM00386">
    <property type="entry name" value="HAT"/>
    <property type="match status" value="4"/>
</dbReference>
<feature type="domain" description="RRM" evidence="11">
    <location>
        <begin position="770"/>
        <end position="847"/>
    </location>
</feature>
<feature type="region of interest" description="Disordered" evidence="10">
    <location>
        <begin position="844"/>
        <end position="886"/>
    </location>
</feature>
<keyword evidence="5" id="KW-0508">mRNA splicing</keyword>
<evidence type="ECO:0000313" key="12">
    <source>
        <dbReference type="EMBL" id="KAK4109161.1"/>
    </source>
</evidence>
<evidence type="ECO:0000259" key="11">
    <source>
        <dbReference type="PROSITE" id="PS50102"/>
    </source>
</evidence>
<evidence type="ECO:0000256" key="1">
    <source>
        <dbReference type="ARBA" id="ARBA00004123"/>
    </source>
</evidence>
<feature type="region of interest" description="Disordered" evidence="10">
    <location>
        <begin position="975"/>
        <end position="1086"/>
    </location>
</feature>
<evidence type="ECO:0000313" key="13">
    <source>
        <dbReference type="Proteomes" id="UP001302812"/>
    </source>
</evidence>
<gene>
    <name evidence="12" type="ORF">N656DRAFT_359842</name>
</gene>
<protein>
    <recommendedName>
        <fullName evidence="8">U4/U6 snRNA-associated-splicing factor PRP24</fullName>
    </recommendedName>
</protein>
<keyword evidence="13" id="KW-1185">Reference proteome</keyword>
<evidence type="ECO:0000256" key="7">
    <source>
        <dbReference type="ARBA" id="ARBA00093374"/>
    </source>
</evidence>
<feature type="compositionally biased region" description="Low complexity" evidence="10">
    <location>
        <begin position="864"/>
        <end position="886"/>
    </location>
</feature>
<dbReference type="SUPFAM" id="SSF48452">
    <property type="entry name" value="TPR-like"/>
    <property type="match status" value="1"/>
</dbReference>
<evidence type="ECO:0000256" key="5">
    <source>
        <dbReference type="ARBA" id="ARBA00023187"/>
    </source>
</evidence>
<dbReference type="FunFam" id="3.30.70.330:FF:000588">
    <property type="entry name" value="Pre-mRNA splicing factor (Prp24), putative"/>
    <property type="match status" value="1"/>
</dbReference>
<dbReference type="AlphaFoldDB" id="A0AAN6QGF3"/>
<dbReference type="PROSITE" id="PS50102">
    <property type="entry name" value="RRM"/>
    <property type="match status" value="3"/>
</dbReference>
<dbReference type="Gene3D" id="1.25.40.10">
    <property type="entry name" value="Tetratricopeptide repeat domain"/>
    <property type="match status" value="2"/>
</dbReference>
<dbReference type="SMART" id="SM00360">
    <property type="entry name" value="RRM"/>
    <property type="match status" value="4"/>
</dbReference>
<reference evidence="12" key="1">
    <citation type="journal article" date="2023" name="Mol. Phylogenet. Evol.">
        <title>Genome-scale phylogeny and comparative genomics of the fungal order Sordariales.</title>
        <authorList>
            <person name="Hensen N."/>
            <person name="Bonometti L."/>
            <person name="Westerberg I."/>
            <person name="Brannstrom I.O."/>
            <person name="Guillou S."/>
            <person name="Cros-Aarteil S."/>
            <person name="Calhoun S."/>
            <person name="Haridas S."/>
            <person name="Kuo A."/>
            <person name="Mondo S."/>
            <person name="Pangilinan J."/>
            <person name="Riley R."/>
            <person name="LaButti K."/>
            <person name="Andreopoulos B."/>
            <person name="Lipzen A."/>
            <person name="Chen C."/>
            <person name="Yan M."/>
            <person name="Daum C."/>
            <person name="Ng V."/>
            <person name="Clum A."/>
            <person name="Steindorff A."/>
            <person name="Ohm R.A."/>
            <person name="Martin F."/>
            <person name="Silar P."/>
            <person name="Natvig D.O."/>
            <person name="Lalanne C."/>
            <person name="Gautier V."/>
            <person name="Ament-Velasquez S.L."/>
            <person name="Kruys A."/>
            <person name="Hutchinson M.I."/>
            <person name="Powell A.J."/>
            <person name="Barry K."/>
            <person name="Miller A.N."/>
            <person name="Grigoriev I.V."/>
            <person name="Debuchy R."/>
            <person name="Gladieux P."/>
            <person name="Hiltunen Thoren M."/>
            <person name="Johannesson H."/>
        </authorList>
    </citation>
    <scope>NUCLEOTIDE SEQUENCE</scope>
    <source>
        <strain evidence="12">CBS 508.74</strain>
    </source>
</reference>
<dbReference type="InterPro" id="IPR034398">
    <property type="entry name" value="Prp24_RRM2"/>
</dbReference>
<comment type="caution">
    <text evidence="12">The sequence shown here is derived from an EMBL/GenBank/DDBJ whole genome shotgun (WGS) entry which is preliminary data.</text>
</comment>
<dbReference type="Pfam" id="PF16842">
    <property type="entry name" value="RRM_occluded"/>
    <property type="match status" value="1"/>
</dbReference>
<dbReference type="InterPro" id="IPR034397">
    <property type="entry name" value="Prp24_RRM1"/>
</dbReference>
<sequence length="1086" mass="120550">MANPVGEDNWVEYVDQQLREANDLEGRVRVVESFQRATQAEPGSLKVWMAYCEYFWSLYTDCQPGSDAGWPPDEQQIGRETFTLDAALNLWQQGYEAVQYRLSDSHELWNRWVSLEMELLRRTATEAGIRRITHLFKNRLVVPHATWDATSQMFSNFLSEYNRQAYESEMAQVTKNARDAKRLYDLRDPWETKLQLAEKARDAAALRAIMTDYLNWEIRQTKAKKDAVANFQICLGLFSRALTGILASDEDTWLNLAVLVSTSHTDLKNGRSQIPSSLVPNMLDVLQRAVRHVPWSGPIWARYILTAEEVGLPFTDIERIKHAATNSAQLDRNGMAGVLDMYAAWCGYLKRTAMNPNASEEAVDVAEVGLPSALEDVKHWGKRKYGEAYQGDPDFRLEKIFIQFLTEKKDDIEGARAVWDELSRIELHANSYDFWLNWYLWEMVVFATARSKTRSPTPATVAQGLRVPTFATRVFTRALKVRTLDWPERIMEVYLNHCNDYELAETLREAQDTIYKTRKGVAKRREREAAQAAEQAAQFAANHQVAQEVQPMDHVMADAADAADAASPGSKRKREATPGEDESGNKRPKSETSREELKRDRENTSVFVTNLPTDATQTKLKKFFREYGHINNIDIQKQDDAAVALVEFRSPDDARSALLRDGKYFDDRVVQVTAATDCTLYVTNYPPEADERYLRNLFKDCGEIFSIRFPSLKYSTKRRFCYMTFRERASAAAATKLDGKPLDGGKYKLLAKYSDPLAKQNRQGAQAEERELHVINLPRNASEEDVHGLFVKAGNVVSVRVPRNMAGQSHGTAFVVMETREQAQAAIRTLDKLIFGNHPIKVEVSRPPTAKTTATSRTMDGTKSGATGSEAGSPSPGPSTSAAAPTPAEIAARTIAVLGIPDTMNDARVRSVLAPLAGGQEKIVKLVLHPKHGGAVVEFADATTAGKTALAVEGYELDGGVKLRTGTVTELFKSKAEKKADSAGSTGAGKKPATAAELMPPPPTVRRPLMGAVGRGGKRGLGFLPKKDGSMNGTESNTAGSLTGTGVGSKSNADFKRMFLGGKDGGEQQQQQQQPPQTTDGNGNRE</sequence>
<keyword evidence="6" id="KW-0539">Nucleus</keyword>
<feature type="compositionally biased region" description="Polar residues" evidence="10">
    <location>
        <begin position="1031"/>
        <end position="1052"/>
    </location>
</feature>
<dbReference type="GeneID" id="89933499"/>
<evidence type="ECO:0000256" key="9">
    <source>
        <dbReference type="PROSITE-ProRule" id="PRU00176"/>
    </source>
</evidence>
<dbReference type="CDD" id="cd12297">
    <property type="entry name" value="RRM2_Prp24"/>
    <property type="match status" value="1"/>
</dbReference>
<evidence type="ECO:0000256" key="2">
    <source>
        <dbReference type="ARBA" id="ARBA00022664"/>
    </source>
</evidence>
<feature type="compositionally biased region" description="Low complexity" evidence="10">
    <location>
        <begin position="1068"/>
        <end position="1077"/>
    </location>
</feature>
<keyword evidence="3" id="KW-0677">Repeat</keyword>
<dbReference type="InterPro" id="IPR031766">
    <property type="entry name" value="RRM_occluded"/>
</dbReference>
<proteinExistence type="predicted"/>
<dbReference type="PANTHER" id="PTHR10352">
    <property type="entry name" value="EUKARYOTIC TRANSLATION INITIATION FACTOR 3 SUBUNIT G"/>
    <property type="match status" value="1"/>
</dbReference>
<dbReference type="CDD" id="cd12296">
    <property type="entry name" value="RRM1_Prp24"/>
    <property type="match status" value="1"/>
</dbReference>
<keyword evidence="4 9" id="KW-0694">RNA-binding</keyword>
<dbReference type="InterPro" id="IPR003107">
    <property type="entry name" value="HAT"/>
</dbReference>
<dbReference type="RefSeq" id="XP_064666731.1">
    <property type="nucleotide sequence ID" value="XM_064809375.1"/>
</dbReference>
<dbReference type="Proteomes" id="UP001302812">
    <property type="component" value="Unassembled WGS sequence"/>
</dbReference>
<dbReference type="FunFam" id="3.30.70.330:FF:000365">
    <property type="entry name" value="U4/U6 snRNA-associated-splicing factor PRP24"/>
    <property type="match status" value="1"/>
</dbReference>
<dbReference type="GO" id="GO:0006397">
    <property type="term" value="P:mRNA processing"/>
    <property type="evidence" value="ECO:0007669"/>
    <property type="project" value="UniProtKB-KW"/>
</dbReference>
<organism evidence="12 13">
    <name type="scientific">Canariomyces notabilis</name>
    <dbReference type="NCBI Taxonomy" id="2074819"/>
    <lineage>
        <taxon>Eukaryota</taxon>
        <taxon>Fungi</taxon>
        <taxon>Dikarya</taxon>
        <taxon>Ascomycota</taxon>
        <taxon>Pezizomycotina</taxon>
        <taxon>Sordariomycetes</taxon>
        <taxon>Sordariomycetidae</taxon>
        <taxon>Sordariales</taxon>
        <taxon>Chaetomiaceae</taxon>
        <taxon>Canariomyces</taxon>
    </lineage>
</organism>
<dbReference type="Gene3D" id="3.30.70.330">
    <property type="match status" value="4"/>
</dbReference>
<name>A0AAN6QGF3_9PEZI</name>
<feature type="compositionally biased region" description="Polar residues" evidence="10">
    <location>
        <begin position="850"/>
        <end position="861"/>
    </location>
</feature>
<dbReference type="InterPro" id="IPR000504">
    <property type="entry name" value="RRM_dom"/>
</dbReference>
<evidence type="ECO:0000256" key="6">
    <source>
        <dbReference type="ARBA" id="ARBA00023242"/>
    </source>
</evidence>
<dbReference type="CDD" id="cd00590">
    <property type="entry name" value="RRM_SF"/>
    <property type="match status" value="1"/>
</dbReference>
<dbReference type="GO" id="GO:0005688">
    <property type="term" value="C:U6 snRNP"/>
    <property type="evidence" value="ECO:0007669"/>
    <property type="project" value="UniProtKB-ARBA"/>
</dbReference>
<dbReference type="EMBL" id="MU853358">
    <property type="protein sequence ID" value="KAK4109161.1"/>
    <property type="molecule type" value="Genomic_DNA"/>
</dbReference>
<dbReference type="InterPro" id="IPR012677">
    <property type="entry name" value="Nucleotide-bd_a/b_plait_sf"/>
</dbReference>
<dbReference type="Pfam" id="PF00076">
    <property type="entry name" value="RRM_1"/>
    <property type="match status" value="3"/>
</dbReference>
<dbReference type="GO" id="GO:0003723">
    <property type="term" value="F:RNA binding"/>
    <property type="evidence" value="ECO:0007669"/>
    <property type="project" value="UniProtKB-UniRule"/>
</dbReference>
<comment type="subcellular location">
    <subcellularLocation>
        <location evidence="1">Nucleus</location>
    </subcellularLocation>
</comment>
<dbReference type="GO" id="GO:0008380">
    <property type="term" value="P:RNA splicing"/>
    <property type="evidence" value="ECO:0007669"/>
    <property type="project" value="UniProtKB-KW"/>
</dbReference>
<comment type="function">
    <text evidence="7">Functions as a recycling factor of the spliceosome, a machinery that forms on each precursor-messenger RNA (pre-mRNA) and catalyzes the removal of introns. Chaperones the re-annealing of U4 and U6 snRNAs (small nuclear RNAs) released from previous rounds of splicing, an initial step in reforming the U4/U6-U5 tri-snRNP (small nuclear ribonucleoprotein) that can reassemble into another spliceosome complex; this step involves binding U6 and facilitating the unwinding of the U6 internal stem loop, followed by base-pairing of U6 to U4.</text>
</comment>
<reference evidence="12" key="2">
    <citation type="submission" date="2023-05" db="EMBL/GenBank/DDBJ databases">
        <authorList>
            <consortium name="Lawrence Berkeley National Laboratory"/>
            <person name="Steindorff A."/>
            <person name="Hensen N."/>
            <person name="Bonometti L."/>
            <person name="Westerberg I."/>
            <person name="Brannstrom I.O."/>
            <person name="Guillou S."/>
            <person name="Cros-Aarteil S."/>
            <person name="Calhoun S."/>
            <person name="Haridas S."/>
            <person name="Kuo A."/>
            <person name="Mondo S."/>
            <person name="Pangilinan J."/>
            <person name="Riley R."/>
            <person name="Labutti K."/>
            <person name="Andreopoulos B."/>
            <person name="Lipzen A."/>
            <person name="Chen C."/>
            <person name="Yanf M."/>
            <person name="Daum C."/>
            <person name="Ng V."/>
            <person name="Clum A."/>
            <person name="Ohm R."/>
            <person name="Martin F."/>
            <person name="Silar P."/>
            <person name="Natvig D."/>
            <person name="Lalanne C."/>
            <person name="Gautier V."/>
            <person name="Ament-Velasquez S.L."/>
            <person name="Kruys A."/>
            <person name="Hutchinson M.I."/>
            <person name="Powell A.J."/>
            <person name="Barry K."/>
            <person name="Miller A.N."/>
            <person name="Grigoriev I.V."/>
            <person name="Debuchy R."/>
            <person name="Gladieux P."/>
            <person name="Thoren M.H."/>
            <person name="Johannesson H."/>
        </authorList>
    </citation>
    <scope>NUCLEOTIDE SEQUENCE</scope>
    <source>
        <strain evidence="12">CBS 508.74</strain>
    </source>
</reference>
<accession>A0AAN6QGF3</accession>
<evidence type="ECO:0000256" key="10">
    <source>
        <dbReference type="SAM" id="MobiDB-lite"/>
    </source>
</evidence>
<evidence type="ECO:0000256" key="8">
    <source>
        <dbReference type="ARBA" id="ARBA00093627"/>
    </source>
</evidence>
<feature type="compositionally biased region" description="Basic and acidic residues" evidence="10">
    <location>
        <begin position="583"/>
        <end position="603"/>
    </location>
</feature>